<feature type="region of interest" description="Disordered" evidence="5">
    <location>
        <begin position="149"/>
        <end position="205"/>
    </location>
</feature>
<dbReference type="PANTHER" id="PTHR47094:SF1">
    <property type="entry name" value="RING-TYPE E3 UBIQUITIN TRANSFERASE"/>
    <property type="match status" value="1"/>
</dbReference>
<dbReference type="EMBL" id="NRSZ01000993">
    <property type="protein sequence ID" value="PNY24019.1"/>
    <property type="molecule type" value="Genomic_DNA"/>
</dbReference>
<dbReference type="InterPro" id="IPR013083">
    <property type="entry name" value="Znf_RING/FYVE/PHD"/>
</dbReference>
<dbReference type="STRING" id="45235.A0A2K3Q8Z2"/>
<keyword evidence="7" id="KW-0547">Nucleotide-binding</keyword>
<feature type="region of interest" description="Disordered" evidence="5">
    <location>
        <begin position="232"/>
        <end position="255"/>
    </location>
</feature>
<comment type="caution">
    <text evidence="7">The sequence shown here is derived from an EMBL/GenBank/DDBJ whole genome shotgun (WGS) entry which is preliminary data.</text>
</comment>
<dbReference type="GO" id="GO:0032183">
    <property type="term" value="F:SUMO binding"/>
    <property type="evidence" value="ECO:0007669"/>
    <property type="project" value="TreeGrafter"/>
</dbReference>
<evidence type="ECO:0000256" key="5">
    <source>
        <dbReference type="SAM" id="MobiDB-lite"/>
    </source>
</evidence>
<feature type="region of interest" description="Disordered" evidence="5">
    <location>
        <begin position="1"/>
        <end position="112"/>
    </location>
</feature>
<dbReference type="GO" id="GO:0140082">
    <property type="term" value="F:SUMO-ubiquitin ligase activity"/>
    <property type="evidence" value="ECO:0007669"/>
    <property type="project" value="TreeGrafter"/>
</dbReference>
<dbReference type="GO" id="GO:0008270">
    <property type="term" value="F:zinc ion binding"/>
    <property type="evidence" value="ECO:0007669"/>
    <property type="project" value="UniProtKB-KW"/>
</dbReference>
<dbReference type="AlphaFoldDB" id="A0A2K3Q8Z2"/>
<organism evidence="7 8">
    <name type="scientific">Tolypocladium capitatum</name>
    <dbReference type="NCBI Taxonomy" id="45235"/>
    <lineage>
        <taxon>Eukaryota</taxon>
        <taxon>Fungi</taxon>
        <taxon>Dikarya</taxon>
        <taxon>Ascomycota</taxon>
        <taxon>Pezizomycotina</taxon>
        <taxon>Sordariomycetes</taxon>
        <taxon>Hypocreomycetidae</taxon>
        <taxon>Hypocreales</taxon>
        <taxon>Ophiocordycipitaceae</taxon>
        <taxon>Tolypocladium</taxon>
    </lineage>
</organism>
<dbReference type="GO" id="GO:0061630">
    <property type="term" value="F:ubiquitin protein ligase activity"/>
    <property type="evidence" value="ECO:0007669"/>
    <property type="project" value="InterPro"/>
</dbReference>
<evidence type="ECO:0000313" key="8">
    <source>
        <dbReference type="Proteomes" id="UP000236621"/>
    </source>
</evidence>
<dbReference type="OrthoDB" id="6270329at2759"/>
<protein>
    <submittedName>
        <fullName evidence="7">Helicase-like transcription factor</fullName>
    </submittedName>
</protein>
<reference evidence="7 8" key="1">
    <citation type="submission" date="2017-08" db="EMBL/GenBank/DDBJ databases">
        <title>Harnessing the power of phylogenomics to disentangle the directionality and signatures of interkingdom host jumping in the parasitic fungal genus Tolypocladium.</title>
        <authorList>
            <person name="Quandt C.A."/>
            <person name="Patterson W."/>
            <person name="Spatafora J.W."/>
        </authorList>
    </citation>
    <scope>NUCLEOTIDE SEQUENCE [LARGE SCALE GENOMIC DNA]</scope>
    <source>
        <strain evidence="7 8">CBS 113982</strain>
    </source>
</reference>
<evidence type="ECO:0000256" key="2">
    <source>
        <dbReference type="ARBA" id="ARBA00022771"/>
    </source>
</evidence>
<name>A0A2K3Q8Z2_9HYPO</name>
<dbReference type="Gene3D" id="3.30.40.10">
    <property type="entry name" value="Zinc/RING finger domain, C3HC4 (zinc finger)"/>
    <property type="match status" value="1"/>
</dbReference>
<keyword evidence="7" id="KW-0067">ATP-binding</keyword>
<keyword evidence="7" id="KW-0378">Hydrolase</keyword>
<sequence>MATPASLADPPAEQAFDSQQPSAAGSPSGPRDGWPSRPPLVRLSLPRHRSSASSSPSSSAAAGPATGTANPPSPSPSPFSTSRRQRHQSPAHSPTRLLDGEFDFPMAWGDDSADDVSLLTPTAFLPVLPGFTSEGQFLGDLADNEFSSPSGYPSFLNPPARTTSQAGQPRFATTAHPGSVAPRRSSACDRAFAPPSRSTTQLTVSSVGHSQNSLFTNEFGDELLSESTQSSFMEMPPPRLQDIKNAPGPAPVAKRRRMTGTGCRSADSKPLAWPQSSDDDIFGDNNLDNADLEELTTIDLTEATEVPEELKKPEVDNRIKISAFQCVICMDDVTTLTVTHCGHLYCQQCLHSSLHVDATRGKCPMCRAKIDMKPRSSYNTKTKGFWPLELKLMTATKKGKRKADNLS</sequence>
<accession>A0A2K3Q8Z2</accession>
<proteinExistence type="predicted"/>
<evidence type="ECO:0000259" key="6">
    <source>
        <dbReference type="PROSITE" id="PS50089"/>
    </source>
</evidence>
<dbReference type="InterPro" id="IPR017907">
    <property type="entry name" value="Znf_RING_CS"/>
</dbReference>
<feature type="compositionally biased region" description="Low complexity" evidence="5">
    <location>
        <begin position="51"/>
        <end position="70"/>
    </location>
</feature>
<dbReference type="PANTHER" id="PTHR47094">
    <property type="entry name" value="ELFLESS, ISOFORM B"/>
    <property type="match status" value="1"/>
</dbReference>
<evidence type="ECO:0000256" key="3">
    <source>
        <dbReference type="ARBA" id="ARBA00022833"/>
    </source>
</evidence>
<evidence type="ECO:0000313" key="7">
    <source>
        <dbReference type="EMBL" id="PNY24019.1"/>
    </source>
</evidence>
<evidence type="ECO:0000256" key="4">
    <source>
        <dbReference type="PROSITE-ProRule" id="PRU00175"/>
    </source>
</evidence>
<dbReference type="PROSITE" id="PS50089">
    <property type="entry name" value="ZF_RING_2"/>
    <property type="match status" value="1"/>
</dbReference>
<dbReference type="InterPro" id="IPR049627">
    <property type="entry name" value="SLX8"/>
</dbReference>
<feature type="compositionally biased region" description="Polar residues" evidence="5">
    <location>
        <begin position="196"/>
        <end position="205"/>
    </location>
</feature>
<keyword evidence="7" id="KW-0347">Helicase</keyword>
<dbReference type="SUPFAM" id="SSF57850">
    <property type="entry name" value="RING/U-box"/>
    <property type="match status" value="1"/>
</dbReference>
<keyword evidence="2 4" id="KW-0863">Zinc-finger</keyword>
<keyword evidence="3" id="KW-0862">Zinc</keyword>
<dbReference type="Pfam" id="PF13920">
    <property type="entry name" value="zf-C3HC4_3"/>
    <property type="match status" value="1"/>
</dbReference>
<keyword evidence="8" id="KW-1185">Reference proteome</keyword>
<dbReference type="PROSITE" id="PS00518">
    <property type="entry name" value="ZF_RING_1"/>
    <property type="match status" value="1"/>
</dbReference>
<feature type="compositionally biased region" description="Polar residues" evidence="5">
    <location>
        <begin position="16"/>
        <end position="25"/>
    </location>
</feature>
<evidence type="ECO:0000256" key="1">
    <source>
        <dbReference type="ARBA" id="ARBA00022723"/>
    </source>
</evidence>
<dbReference type="Proteomes" id="UP000236621">
    <property type="component" value="Unassembled WGS sequence"/>
</dbReference>
<feature type="domain" description="RING-type" evidence="6">
    <location>
        <begin position="326"/>
        <end position="367"/>
    </location>
</feature>
<dbReference type="GO" id="GO:0006511">
    <property type="term" value="P:ubiquitin-dependent protein catabolic process"/>
    <property type="evidence" value="ECO:0007669"/>
    <property type="project" value="TreeGrafter"/>
</dbReference>
<dbReference type="GO" id="GO:0033768">
    <property type="term" value="C:SUMO-targeted ubiquitin ligase complex"/>
    <property type="evidence" value="ECO:0007669"/>
    <property type="project" value="TreeGrafter"/>
</dbReference>
<gene>
    <name evidence="7" type="ORF">TCAP_06038</name>
</gene>
<keyword evidence="1" id="KW-0479">Metal-binding</keyword>
<dbReference type="SMART" id="SM00184">
    <property type="entry name" value="RING"/>
    <property type="match status" value="1"/>
</dbReference>
<dbReference type="GO" id="GO:0004386">
    <property type="term" value="F:helicase activity"/>
    <property type="evidence" value="ECO:0007669"/>
    <property type="project" value="UniProtKB-KW"/>
</dbReference>
<dbReference type="InterPro" id="IPR001841">
    <property type="entry name" value="Znf_RING"/>
</dbReference>